<dbReference type="FunFam" id="3.30.565.10:FF:000010">
    <property type="entry name" value="Sensor histidine kinase RcsC"/>
    <property type="match status" value="1"/>
</dbReference>
<protein>
    <recommendedName>
        <fullName evidence="11">Sensory/regulatory protein RpfC</fullName>
        <ecNumber evidence="2">2.7.13.3</ecNumber>
    </recommendedName>
    <alternativeName>
        <fullName evidence="12">Virulence sensor protein BvgS</fullName>
    </alternativeName>
</protein>
<evidence type="ECO:0000256" key="14">
    <source>
        <dbReference type="SAM" id="Coils"/>
    </source>
</evidence>
<evidence type="ECO:0000256" key="1">
    <source>
        <dbReference type="ARBA" id="ARBA00000085"/>
    </source>
</evidence>
<proteinExistence type="predicted"/>
<dbReference type="PROSITE" id="PS50110">
    <property type="entry name" value="RESPONSE_REGULATORY"/>
    <property type="match status" value="1"/>
</dbReference>
<dbReference type="InterPro" id="IPR001789">
    <property type="entry name" value="Sig_transdc_resp-reg_receiver"/>
</dbReference>
<dbReference type="CDD" id="cd17546">
    <property type="entry name" value="REC_hyHK_CKI1_RcsC-like"/>
    <property type="match status" value="1"/>
</dbReference>
<dbReference type="Pfam" id="PF00512">
    <property type="entry name" value="HisKA"/>
    <property type="match status" value="1"/>
</dbReference>
<evidence type="ECO:0000256" key="9">
    <source>
        <dbReference type="ARBA" id="ARBA00058004"/>
    </source>
</evidence>
<evidence type="ECO:0000256" key="8">
    <source>
        <dbReference type="ARBA" id="ARBA00023012"/>
    </source>
</evidence>
<dbReference type="EMBL" id="FLQY01000397">
    <property type="protein sequence ID" value="SBT11159.1"/>
    <property type="molecule type" value="Genomic_DNA"/>
</dbReference>
<keyword evidence="5" id="KW-0547">Nucleotide-binding</keyword>
<gene>
    <name evidence="18" type="ORF">PROAA_910020</name>
</gene>
<dbReference type="SMART" id="SM00388">
    <property type="entry name" value="HisKA"/>
    <property type="match status" value="1"/>
</dbReference>
<comment type="function">
    <text evidence="9">Member of the two-component regulatory system BvgS/BvgA. Phosphorylates BvgA via a four-step phosphorelay in response to environmental signals.</text>
</comment>
<dbReference type="InterPro" id="IPR003594">
    <property type="entry name" value="HATPase_dom"/>
</dbReference>
<dbReference type="PROSITE" id="PS50109">
    <property type="entry name" value="HIS_KIN"/>
    <property type="match status" value="1"/>
</dbReference>
<feature type="region of interest" description="Disordered" evidence="15">
    <location>
        <begin position="1"/>
        <end position="31"/>
    </location>
</feature>
<evidence type="ECO:0000256" key="12">
    <source>
        <dbReference type="ARBA" id="ARBA00070152"/>
    </source>
</evidence>
<dbReference type="SMART" id="SM00387">
    <property type="entry name" value="HATPase_c"/>
    <property type="match status" value="1"/>
</dbReference>
<keyword evidence="4" id="KW-0808">Transferase</keyword>
<dbReference type="Pfam" id="PF02518">
    <property type="entry name" value="HATPase_c"/>
    <property type="match status" value="1"/>
</dbReference>
<keyword evidence="3 13" id="KW-0597">Phosphoprotein</keyword>
<dbReference type="InterPro" id="IPR036097">
    <property type="entry name" value="HisK_dim/P_sf"/>
</dbReference>
<evidence type="ECO:0000256" key="15">
    <source>
        <dbReference type="SAM" id="MobiDB-lite"/>
    </source>
</evidence>
<dbReference type="InterPro" id="IPR011006">
    <property type="entry name" value="CheY-like_superfamily"/>
</dbReference>
<keyword evidence="6" id="KW-0418">Kinase</keyword>
<dbReference type="Gene3D" id="3.40.50.2300">
    <property type="match status" value="1"/>
</dbReference>
<dbReference type="SMART" id="SM00448">
    <property type="entry name" value="REC"/>
    <property type="match status" value="1"/>
</dbReference>
<dbReference type="InterPro" id="IPR003661">
    <property type="entry name" value="HisK_dim/P_dom"/>
</dbReference>
<dbReference type="EC" id="2.7.13.3" evidence="2"/>
<feature type="domain" description="Response regulatory" evidence="17">
    <location>
        <begin position="356"/>
        <end position="472"/>
    </location>
</feature>
<feature type="coiled-coil region" evidence="14">
    <location>
        <begin position="42"/>
        <end position="76"/>
    </location>
</feature>
<dbReference type="PRINTS" id="PR00344">
    <property type="entry name" value="BCTRLSENSOR"/>
</dbReference>
<dbReference type="SUPFAM" id="SSF52172">
    <property type="entry name" value="CheY-like"/>
    <property type="match status" value="1"/>
</dbReference>
<dbReference type="RefSeq" id="WP_186412700.1">
    <property type="nucleotide sequence ID" value="NZ_FLQY01000397.1"/>
</dbReference>
<dbReference type="Gene3D" id="3.30.565.10">
    <property type="entry name" value="Histidine kinase-like ATPase, C-terminal domain"/>
    <property type="match status" value="1"/>
</dbReference>
<dbReference type="SUPFAM" id="SSF55874">
    <property type="entry name" value="ATPase domain of HSP90 chaperone/DNA topoisomerase II/histidine kinase"/>
    <property type="match status" value="1"/>
</dbReference>
<keyword evidence="8" id="KW-0902">Two-component regulatory system</keyword>
<dbReference type="InterPro" id="IPR005467">
    <property type="entry name" value="His_kinase_dom"/>
</dbReference>
<dbReference type="SUPFAM" id="SSF47384">
    <property type="entry name" value="Homodimeric domain of signal transducing histidine kinase"/>
    <property type="match status" value="1"/>
</dbReference>
<evidence type="ECO:0000256" key="2">
    <source>
        <dbReference type="ARBA" id="ARBA00012438"/>
    </source>
</evidence>
<dbReference type="GO" id="GO:0000155">
    <property type="term" value="F:phosphorelay sensor kinase activity"/>
    <property type="evidence" value="ECO:0007669"/>
    <property type="project" value="InterPro"/>
</dbReference>
<organism evidence="18 19">
    <name type="scientific">Candidatus Propionivibrio aalborgensis</name>
    <dbReference type="NCBI Taxonomy" id="1860101"/>
    <lineage>
        <taxon>Bacteria</taxon>
        <taxon>Pseudomonadati</taxon>
        <taxon>Pseudomonadota</taxon>
        <taxon>Betaproteobacteria</taxon>
        <taxon>Rhodocyclales</taxon>
        <taxon>Rhodocyclaceae</taxon>
        <taxon>Propionivibrio</taxon>
    </lineage>
</organism>
<evidence type="ECO:0000256" key="6">
    <source>
        <dbReference type="ARBA" id="ARBA00022777"/>
    </source>
</evidence>
<comment type="catalytic activity">
    <reaction evidence="1">
        <text>ATP + protein L-histidine = ADP + protein N-phospho-L-histidine.</text>
        <dbReference type="EC" id="2.7.13.3"/>
    </reaction>
</comment>
<evidence type="ECO:0000256" key="5">
    <source>
        <dbReference type="ARBA" id="ARBA00022741"/>
    </source>
</evidence>
<keyword evidence="7" id="KW-0067">ATP-binding</keyword>
<dbReference type="InterPro" id="IPR036890">
    <property type="entry name" value="HATPase_C_sf"/>
</dbReference>
<dbReference type="Proteomes" id="UP000199600">
    <property type="component" value="Unassembled WGS sequence"/>
</dbReference>
<evidence type="ECO:0000313" key="18">
    <source>
        <dbReference type="EMBL" id="SBT11159.1"/>
    </source>
</evidence>
<evidence type="ECO:0000256" key="13">
    <source>
        <dbReference type="PROSITE-ProRule" id="PRU00169"/>
    </source>
</evidence>
<keyword evidence="14" id="KW-0175">Coiled coil</keyword>
<feature type="compositionally biased region" description="Basic and acidic residues" evidence="15">
    <location>
        <begin position="1"/>
        <end position="19"/>
    </location>
</feature>
<accession>A0A1A8Y1Y8</accession>
<evidence type="ECO:0000256" key="3">
    <source>
        <dbReference type="ARBA" id="ARBA00022553"/>
    </source>
</evidence>
<evidence type="ECO:0000259" key="16">
    <source>
        <dbReference type="PROSITE" id="PS50109"/>
    </source>
</evidence>
<dbReference type="FunFam" id="1.10.287.130:FF:000002">
    <property type="entry name" value="Two-component osmosensing histidine kinase"/>
    <property type="match status" value="1"/>
</dbReference>
<dbReference type="PANTHER" id="PTHR45339:SF5">
    <property type="entry name" value="HISTIDINE KINASE"/>
    <property type="match status" value="1"/>
</dbReference>
<evidence type="ECO:0000256" key="4">
    <source>
        <dbReference type="ARBA" id="ARBA00022679"/>
    </source>
</evidence>
<comment type="subunit">
    <text evidence="10">At low DSF concentrations, interacts with RpfF.</text>
</comment>
<dbReference type="CDD" id="cd00082">
    <property type="entry name" value="HisKA"/>
    <property type="match status" value="1"/>
</dbReference>
<dbReference type="Gene3D" id="1.10.287.130">
    <property type="match status" value="1"/>
</dbReference>
<keyword evidence="19" id="KW-1185">Reference proteome</keyword>
<evidence type="ECO:0000259" key="17">
    <source>
        <dbReference type="PROSITE" id="PS50110"/>
    </source>
</evidence>
<evidence type="ECO:0000256" key="10">
    <source>
        <dbReference type="ARBA" id="ARBA00064003"/>
    </source>
</evidence>
<sequence length="480" mass="52406">MTTNDRKPTDPDLRRRAESKLAQTPEGPPLAAGEQQRLLHELQVHQIELEMQNESLREAQAETNKAMQQLANINAHLEQLVLARTAELAQSRDAAEAANRAKSVFLANMSHELRTPMNGVMGMIDLALKLATDSRQIDWLNKSKGAAQHLLSVINDILDLSKIESGRLTLEEKNFSLVQVIDEILQMHDAVAHAKGLSLSRDISPILPDLLCGDSFRLKQILINFIGNAIKFSGHGQIGVHASLVEQEASSVVLRLDVSDQGIGIAPEQRARLFHAFTQADDSMTRQYGGTGLGLIISKRIAMLMGGDVGVESSPGVGSTFWAAVRLKKGAEVIAAASTENTDAEGLIQQHYFAHRILIADDEPINLEIARIQLEAVDLVVDAARDGAEAVAKARKGDYAAILMDMQMPNVDGLEATQQIRILPGCRDVPIIAMTASAFAEDKAKCLAVGMTDFLIKPFLPDELFATLLRALSRRERTML</sequence>
<evidence type="ECO:0000313" key="19">
    <source>
        <dbReference type="Proteomes" id="UP000199600"/>
    </source>
</evidence>
<dbReference type="Pfam" id="PF00072">
    <property type="entry name" value="Response_reg"/>
    <property type="match status" value="1"/>
</dbReference>
<name>A0A1A8Y1Y8_9RHOO</name>
<feature type="domain" description="Histidine kinase" evidence="16">
    <location>
        <begin position="108"/>
        <end position="329"/>
    </location>
</feature>
<dbReference type="InterPro" id="IPR004358">
    <property type="entry name" value="Sig_transdc_His_kin-like_C"/>
</dbReference>
<dbReference type="GO" id="GO:0005524">
    <property type="term" value="F:ATP binding"/>
    <property type="evidence" value="ECO:0007669"/>
    <property type="project" value="UniProtKB-KW"/>
</dbReference>
<dbReference type="CDD" id="cd16922">
    <property type="entry name" value="HATPase_EvgS-ArcB-TorS-like"/>
    <property type="match status" value="1"/>
</dbReference>
<evidence type="ECO:0000256" key="7">
    <source>
        <dbReference type="ARBA" id="ARBA00022840"/>
    </source>
</evidence>
<dbReference type="PANTHER" id="PTHR45339">
    <property type="entry name" value="HYBRID SIGNAL TRANSDUCTION HISTIDINE KINASE J"/>
    <property type="match status" value="1"/>
</dbReference>
<evidence type="ECO:0000256" key="11">
    <source>
        <dbReference type="ARBA" id="ARBA00068150"/>
    </source>
</evidence>
<feature type="modified residue" description="4-aspartylphosphate" evidence="13">
    <location>
        <position position="405"/>
    </location>
</feature>
<reference evidence="18 19" key="1">
    <citation type="submission" date="2016-06" db="EMBL/GenBank/DDBJ databases">
        <authorList>
            <person name="Kjaerup R.B."/>
            <person name="Dalgaard T.S."/>
            <person name="Juul-Madsen H.R."/>
        </authorList>
    </citation>
    <scope>NUCLEOTIDE SEQUENCE [LARGE SCALE GENOMIC DNA]</scope>
    <source>
        <strain evidence="18">2</strain>
    </source>
</reference>
<dbReference type="AlphaFoldDB" id="A0A1A8Y1Y8"/>